<organism evidence="2 3">
    <name type="scientific">Clytia hemisphaerica</name>
    <dbReference type="NCBI Taxonomy" id="252671"/>
    <lineage>
        <taxon>Eukaryota</taxon>
        <taxon>Metazoa</taxon>
        <taxon>Cnidaria</taxon>
        <taxon>Hydrozoa</taxon>
        <taxon>Hydroidolina</taxon>
        <taxon>Leptothecata</taxon>
        <taxon>Obeliida</taxon>
        <taxon>Clytiidae</taxon>
        <taxon>Clytia</taxon>
    </lineage>
</organism>
<dbReference type="PANTHER" id="PTHR31684">
    <property type="entry name" value="COILED-COIL DOMAIN-CONTAINING PROTEIN 43"/>
    <property type="match status" value="1"/>
</dbReference>
<accession>A0A7M5U875</accession>
<feature type="region of interest" description="Disordered" evidence="1">
    <location>
        <begin position="1"/>
        <end position="115"/>
    </location>
</feature>
<evidence type="ECO:0000256" key="1">
    <source>
        <dbReference type="SAM" id="MobiDB-lite"/>
    </source>
</evidence>
<sequence>MKQQEQVSTDSDKNAKAGRLVDNEMKKLVLNQYNNRGASDGSDDSDGESAAMPSGFQNVNAESVVRKQQEQRDKAKKASDEKKVRDKLNRDVQKQKKDDRKEKEKQRTQKGERRK</sequence>
<dbReference type="EnsemblMetazoa" id="CLYHEMT007406.1">
    <property type="protein sequence ID" value="CLYHEMP007406.1"/>
    <property type="gene ID" value="CLYHEMG007406"/>
</dbReference>
<keyword evidence="3" id="KW-1185">Reference proteome</keyword>
<name>A0A7M5U875_9CNID</name>
<dbReference type="InterPro" id="IPR037666">
    <property type="entry name" value="CCDC43"/>
</dbReference>
<evidence type="ECO:0000313" key="3">
    <source>
        <dbReference type="Proteomes" id="UP000594262"/>
    </source>
</evidence>
<feature type="compositionally biased region" description="Basic and acidic residues" evidence="1">
    <location>
        <begin position="64"/>
        <end position="115"/>
    </location>
</feature>
<proteinExistence type="predicted"/>
<dbReference type="AlphaFoldDB" id="A0A7M5U875"/>
<reference evidence="2" key="1">
    <citation type="submission" date="2021-01" db="UniProtKB">
        <authorList>
            <consortium name="EnsemblMetazoa"/>
        </authorList>
    </citation>
    <scope>IDENTIFICATION</scope>
</reference>
<protein>
    <recommendedName>
        <fullName evidence="4">Coiled-coil domain-containing protein 43</fullName>
    </recommendedName>
</protein>
<evidence type="ECO:0008006" key="4">
    <source>
        <dbReference type="Google" id="ProtNLM"/>
    </source>
</evidence>
<feature type="compositionally biased region" description="Basic and acidic residues" evidence="1">
    <location>
        <begin position="10"/>
        <end position="27"/>
    </location>
</feature>
<dbReference type="PANTHER" id="PTHR31684:SF2">
    <property type="entry name" value="COILED-COIL DOMAIN-CONTAINING PROTEIN 43"/>
    <property type="match status" value="1"/>
</dbReference>
<evidence type="ECO:0000313" key="2">
    <source>
        <dbReference type="EnsemblMetazoa" id="CLYHEMP007406.1"/>
    </source>
</evidence>
<dbReference type="Proteomes" id="UP000594262">
    <property type="component" value="Unplaced"/>
</dbReference>